<dbReference type="InterPro" id="IPR008969">
    <property type="entry name" value="CarboxyPept-like_regulatory"/>
</dbReference>
<gene>
    <name evidence="2" type="ORF">SAMN05444396_102220</name>
</gene>
<dbReference type="OrthoDB" id="1431099at2"/>
<dbReference type="EMBL" id="FQWE01000002">
    <property type="protein sequence ID" value="SHF88014.1"/>
    <property type="molecule type" value="Genomic_DNA"/>
</dbReference>
<feature type="chain" id="PRO_5012747930" description="CarboxypepD_reg-like domain-containing protein" evidence="1">
    <location>
        <begin position="20"/>
        <end position="243"/>
    </location>
</feature>
<dbReference type="STRING" id="271157.SAMN05444396_102220"/>
<evidence type="ECO:0000313" key="2">
    <source>
        <dbReference type="EMBL" id="SHF88014.1"/>
    </source>
</evidence>
<evidence type="ECO:0000256" key="1">
    <source>
        <dbReference type="SAM" id="SignalP"/>
    </source>
</evidence>
<dbReference type="SUPFAM" id="SSF49464">
    <property type="entry name" value="Carboxypeptidase regulatory domain-like"/>
    <property type="match status" value="1"/>
</dbReference>
<protein>
    <recommendedName>
        <fullName evidence="4">CarboxypepD_reg-like domain-containing protein</fullName>
    </recommendedName>
</protein>
<evidence type="ECO:0008006" key="4">
    <source>
        <dbReference type="Google" id="ProtNLM"/>
    </source>
</evidence>
<evidence type="ECO:0000313" key="3">
    <source>
        <dbReference type="Proteomes" id="UP000184036"/>
    </source>
</evidence>
<accession>A0A1M5F8Y0</accession>
<reference evidence="3" key="1">
    <citation type="submission" date="2016-11" db="EMBL/GenBank/DDBJ databases">
        <authorList>
            <person name="Varghese N."/>
            <person name="Submissions S."/>
        </authorList>
    </citation>
    <scope>NUCLEOTIDE SEQUENCE [LARGE SCALE GENOMIC DNA]</scope>
    <source>
        <strain evidence="3">DSM 19741</strain>
    </source>
</reference>
<feature type="signal peptide" evidence="1">
    <location>
        <begin position="1"/>
        <end position="19"/>
    </location>
</feature>
<sequence>MKVKLPFLLFFLAFNFCFSQTEKVIFGKVVSSGISLQNVHVINKNTEKSSITNYNGDFTINAKIGDSIIFYKKDYFLLGIRVTVNTLNNNAFSIALIKKAEELEEVIIAKTSNINLKFDTNYENIKRDEITADRAERRLKNPGVADLSIDKGLNLLRIGKTLFGLLAKEKTAVKTTEIDFKENVKNSCDEKFFTKTLKLNSFEIDLFLQFCETDPNANTVAVNENVLTLMDFLVKKNVEFKKL</sequence>
<dbReference type="Proteomes" id="UP000184036">
    <property type="component" value="Unassembled WGS sequence"/>
</dbReference>
<proteinExistence type="predicted"/>
<keyword evidence="3" id="KW-1185">Reference proteome</keyword>
<dbReference type="RefSeq" id="WP_072988275.1">
    <property type="nucleotide sequence ID" value="NZ_FQWE01000002.1"/>
</dbReference>
<organism evidence="2 3">
    <name type="scientific">Flavobacterium segetis</name>
    <dbReference type="NCBI Taxonomy" id="271157"/>
    <lineage>
        <taxon>Bacteria</taxon>
        <taxon>Pseudomonadati</taxon>
        <taxon>Bacteroidota</taxon>
        <taxon>Flavobacteriia</taxon>
        <taxon>Flavobacteriales</taxon>
        <taxon>Flavobacteriaceae</taxon>
        <taxon>Flavobacterium</taxon>
    </lineage>
</organism>
<dbReference type="AlphaFoldDB" id="A0A1M5F8Y0"/>
<keyword evidence="1" id="KW-0732">Signal</keyword>
<name>A0A1M5F8Y0_9FLAO</name>